<evidence type="ECO:0000256" key="4">
    <source>
        <dbReference type="ARBA" id="ARBA00022780"/>
    </source>
</evidence>
<evidence type="ECO:0000313" key="9">
    <source>
        <dbReference type="Proteomes" id="UP000485058"/>
    </source>
</evidence>
<dbReference type="InterPro" id="IPR030676">
    <property type="entry name" value="CitT-rel"/>
</dbReference>
<comment type="subcellular location">
    <subcellularLocation>
        <location evidence="1">Plastid</location>
        <location evidence="1">Chloroplast inner membrane</location>
        <topology evidence="1">Multi-pass membrane protein</topology>
    </subcellularLocation>
</comment>
<keyword evidence="9" id="KW-1185">Reference proteome</keyword>
<keyword evidence="4" id="KW-0934">Plastid</keyword>
<dbReference type="AlphaFoldDB" id="A0A6A0AJU1"/>
<keyword evidence="3 7" id="KW-0812">Transmembrane</keyword>
<reference evidence="8 9" key="1">
    <citation type="submission" date="2020-02" db="EMBL/GenBank/DDBJ databases">
        <title>Draft genome sequence of Haematococcus lacustris strain NIES-144.</title>
        <authorList>
            <person name="Morimoto D."/>
            <person name="Nakagawa S."/>
            <person name="Yoshida T."/>
            <person name="Sawayama S."/>
        </authorList>
    </citation>
    <scope>NUCLEOTIDE SEQUENCE [LARGE SCALE GENOMIC DNA]</scope>
    <source>
        <strain evidence="8 9">NIES-144</strain>
    </source>
</reference>
<evidence type="ECO:0000256" key="5">
    <source>
        <dbReference type="ARBA" id="ARBA00022989"/>
    </source>
</evidence>
<feature type="transmembrane region" description="Helical" evidence="7">
    <location>
        <begin position="12"/>
        <end position="33"/>
    </location>
</feature>
<evidence type="ECO:0000256" key="7">
    <source>
        <dbReference type="SAM" id="Phobius"/>
    </source>
</evidence>
<evidence type="ECO:0000313" key="8">
    <source>
        <dbReference type="EMBL" id="GFH32755.1"/>
    </source>
</evidence>
<gene>
    <name evidence="8" type="ORF">HaLaN_32028</name>
</gene>
<keyword evidence="5 7" id="KW-1133">Transmembrane helix</keyword>
<protein>
    <recommendedName>
        <fullName evidence="10">Anion permease</fullName>
    </recommendedName>
</protein>
<accession>A0A6A0AJU1</accession>
<name>A0A6A0AJU1_HAELA</name>
<evidence type="ECO:0000256" key="1">
    <source>
        <dbReference type="ARBA" id="ARBA00004478"/>
    </source>
</evidence>
<evidence type="ECO:0000256" key="6">
    <source>
        <dbReference type="ARBA" id="ARBA00023136"/>
    </source>
</evidence>
<dbReference type="PANTHER" id="PTHR42826">
    <property type="entry name" value="DICARBOXYLATE TRANSPORTER 2.1, CHLOROPLASTIC"/>
    <property type="match status" value="1"/>
</dbReference>
<comment type="caution">
    <text evidence="8">The sequence shown here is derived from an EMBL/GenBank/DDBJ whole genome shotgun (WGS) entry which is preliminary data.</text>
</comment>
<keyword evidence="6 7" id="KW-0472">Membrane</keyword>
<dbReference type="GO" id="GO:0009706">
    <property type="term" value="C:chloroplast inner membrane"/>
    <property type="evidence" value="ECO:0007669"/>
    <property type="project" value="UniProtKB-SubCell"/>
</dbReference>
<proteinExistence type="inferred from homology"/>
<dbReference type="GO" id="GO:0015140">
    <property type="term" value="F:malate transmembrane transporter activity"/>
    <property type="evidence" value="ECO:0007669"/>
    <property type="project" value="UniProtKB-ARBA"/>
</dbReference>
<evidence type="ECO:0000256" key="3">
    <source>
        <dbReference type="ARBA" id="ARBA00022692"/>
    </source>
</evidence>
<sequence length="71" mass="7595">VPPVLAAMTLAYSINLFGSLTHYASGQAAVFYGSGFMSLPEVFKIGAVNGFLGLGLWACLGMPVWKLLGWW</sequence>
<keyword evidence="4" id="KW-1001">Plastid inner membrane</keyword>
<dbReference type="InterPro" id="IPR001898">
    <property type="entry name" value="SLC13A/DASS"/>
</dbReference>
<evidence type="ECO:0008006" key="10">
    <source>
        <dbReference type="Google" id="ProtNLM"/>
    </source>
</evidence>
<comment type="similarity">
    <text evidence="2">Belongs to the SLC13A/DASS transporter (TC 2.A.47) family. DIT1 subfamily.</text>
</comment>
<feature type="non-terminal residue" evidence="8">
    <location>
        <position position="1"/>
    </location>
</feature>
<dbReference type="EMBL" id="BLLF01007075">
    <property type="protein sequence ID" value="GFH32755.1"/>
    <property type="molecule type" value="Genomic_DNA"/>
</dbReference>
<evidence type="ECO:0000256" key="2">
    <source>
        <dbReference type="ARBA" id="ARBA00007349"/>
    </source>
</evidence>
<dbReference type="Pfam" id="PF00939">
    <property type="entry name" value="Na_sulph_symp"/>
    <property type="match status" value="1"/>
</dbReference>
<dbReference type="Proteomes" id="UP000485058">
    <property type="component" value="Unassembled WGS sequence"/>
</dbReference>
<feature type="transmembrane region" description="Helical" evidence="7">
    <location>
        <begin position="45"/>
        <end position="65"/>
    </location>
</feature>
<organism evidence="8 9">
    <name type="scientific">Haematococcus lacustris</name>
    <name type="common">Green alga</name>
    <name type="synonym">Haematococcus pluvialis</name>
    <dbReference type="NCBI Taxonomy" id="44745"/>
    <lineage>
        <taxon>Eukaryota</taxon>
        <taxon>Viridiplantae</taxon>
        <taxon>Chlorophyta</taxon>
        <taxon>core chlorophytes</taxon>
        <taxon>Chlorophyceae</taxon>
        <taxon>CS clade</taxon>
        <taxon>Chlamydomonadales</taxon>
        <taxon>Haematococcaceae</taxon>
        <taxon>Haematococcus</taxon>
    </lineage>
</organism>